<dbReference type="EMBL" id="CP099582">
    <property type="protein sequence ID" value="USS41596.1"/>
    <property type="molecule type" value="Genomic_DNA"/>
</dbReference>
<dbReference type="Pfam" id="PF09414">
    <property type="entry name" value="RNA_ligase"/>
    <property type="match status" value="1"/>
</dbReference>
<dbReference type="PRINTS" id="PR01048">
    <property type="entry name" value="Y414FAMILY"/>
</dbReference>
<dbReference type="AlphaFoldDB" id="A0A9E7MYZ1"/>
<keyword evidence="3" id="KW-0436">Ligase</keyword>
<dbReference type="Pfam" id="PF18330">
    <property type="entry name" value="Lig_C"/>
    <property type="match status" value="1"/>
</dbReference>
<dbReference type="Gene3D" id="3.30.1490.70">
    <property type="match status" value="1"/>
</dbReference>
<evidence type="ECO:0000259" key="2">
    <source>
        <dbReference type="Pfam" id="PF18330"/>
    </source>
</evidence>
<dbReference type="SUPFAM" id="SSF56091">
    <property type="entry name" value="DNA ligase/mRNA capping enzyme, catalytic domain"/>
    <property type="match status" value="1"/>
</dbReference>
<feature type="domain" description="RNA ligase Pab1020 C-terminal" evidence="2">
    <location>
        <begin position="254"/>
        <end position="375"/>
    </location>
</feature>
<dbReference type="KEGG" id="tagg:NF865_04040"/>
<evidence type="ECO:0000259" key="1">
    <source>
        <dbReference type="Pfam" id="PF09414"/>
    </source>
</evidence>
<name>A0A9E7MYZ1_THEAG</name>
<dbReference type="InterPro" id="IPR021122">
    <property type="entry name" value="RNA_ligase_dom_REL/Rnl2"/>
</dbReference>
<keyword evidence="4" id="KW-1185">Reference proteome</keyword>
<accession>A0A9E7MYZ1</accession>
<dbReference type="Gene3D" id="3.10.450.740">
    <property type="match status" value="1"/>
</dbReference>
<organism evidence="3 4">
    <name type="scientific">Thermococcus aggregans</name>
    <dbReference type="NCBI Taxonomy" id="110163"/>
    <lineage>
        <taxon>Archaea</taxon>
        <taxon>Methanobacteriati</taxon>
        <taxon>Methanobacteriota</taxon>
        <taxon>Thermococci</taxon>
        <taxon>Thermococcales</taxon>
        <taxon>Thermococcaceae</taxon>
        <taxon>Thermococcus</taxon>
    </lineage>
</organism>
<dbReference type="RefSeq" id="WP_253305534.1">
    <property type="nucleotide sequence ID" value="NZ_CP099582.1"/>
</dbReference>
<feature type="domain" description="RNA ligase" evidence="1">
    <location>
        <begin position="86"/>
        <end position="240"/>
    </location>
</feature>
<dbReference type="Gene3D" id="3.30.470.30">
    <property type="entry name" value="DNA ligase/mRNA capping enzyme"/>
    <property type="match status" value="1"/>
</dbReference>
<gene>
    <name evidence="3" type="ORF">NF865_04040</name>
</gene>
<dbReference type="InterPro" id="IPR041596">
    <property type="entry name" value="Lig_Pab1020_C"/>
</dbReference>
<evidence type="ECO:0000313" key="3">
    <source>
        <dbReference type="EMBL" id="USS41596.1"/>
    </source>
</evidence>
<reference evidence="3" key="2">
    <citation type="submission" date="2022-06" db="EMBL/GenBank/DDBJ databases">
        <authorList>
            <person name="Park Y.-J."/>
        </authorList>
    </citation>
    <scope>NUCLEOTIDE SEQUENCE</scope>
    <source>
        <strain evidence="3">TY</strain>
    </source>
</reference>
<dbReference type="CDD" id="cd07894">
    <property type="entry name" value="Adenylation_RNA_ligase"/>
    <property type="match status" value="1"/>
</dbReference>
<dbReference type="Gene3D" id="1.20.58.2250">
    <property type="match status" value="1"/>
</dbReference>
<dbReference type="Gene3D" id="3.30.70.3360">
    <property type="match status" value="1"/>
</dbReference>
<proteinExistence type="predicted"/>
<dbReference type="InterPro" id="IPR001072">
    <property type="entry name" value="RNA_ligase_Pab1020"/>
</dbReference>
<dbReference type="NCBIfam" id="TIGR01209">
    <property type="entry name" value="RNA ligase"/>
    <property type="match status" value="1"/>
</dbReference>
<sequence>MVSSHFKNLLLELGISRERIEILESKGGIVEDEFEGIRYLRFKDSAGSLRRGTVVFDSHNIILGFPHIKRVVHLENGIKRVFKRKPFYVEEKVDGYNVRVAQINGRVFAFTRGGFVCPFTTERIEDFVNMEFFKDYPNLVLCGEMAGPESPYLVEGPPYVKEDIEFFLFDIQEKKTGQSLPVEERLKIAEEYGIPSVEVFGLYDISKINDLRELIERLSKEKREGIVMKSPDMKKIVKYVTPYANINDIKIGSKIFFDLPHGYFMQRIKRLAFYLAEKRIRDEEFEKYASALGRALLQPFVESIWDVVAGEEIAEVFTVRVKHVETAYKMVSHFERLGLKIHIEDIEETPQGYWRITFKRVYPDATREIKELWNGHPFVD</sequence>
<evidence type="ECO:0000313" key="4">
    <source>
        <dbReference type="Proteomes" id="UP001055732"/>
    </source>
</evidence>
<reference evidence="3" key="1">
    <citation type="journal article" date="1998" name="Int. J. Syst. Bacteriol. 48 Pt">
        <title>Thermococcus guaymasensis sp. nov. and Thermococcus aggregans sp. nov., two novel thermophilic archaea isolated from the Guaymas Basin hydrothermal vent site.</title>
        <authorList>
            <person name="Canganella F."/>
            <person name="Jones W.J."/>
            <person name="Gambacorta A."/>
            <person name="Antranikian G."/>
        </authorList>
    </citation>
    <scope>NUCLEOTIDE SEQUENCE</scope>
    <source>
        <strain evidence="3">TY</strain>
    </source>
</reference>
<dbReference type="Proteomes" id="UP001055732">
    <property type="component" value="Chromosome"/>
</dbReference>
<protein>
    <submittedName>
        <fullName evidence="3">RNA ligase</fullName>
    </submittedName>
</protein>
<dbReference type="GO" id="GO:0016874">
    <property type="term" value="F:ligase activity"/>
    <property type="evidence" value="ECO:0007669"/>
    <property type="project" value="UniProtKB-KW"/>
</dbReference>